<reference evidence="1 2" key="1">
    <citation type="submission" date="2023-04" db="EMBL/GenBank/DDBJ databases">
        <title>Tenacibaculum tangerinum sp. nov., isolated from sea tidal flat of South Korea.</title>
        <authorList>
            <person name="Lee S.H."/>
            <person name="Kim J.-J."/>
        </authorList>
    </citation>
    <scope>NUCLEOTIDE SEQUENCE [LARGE SCALE GENOMIC DNA]</scope>
    <source>
        <strain evidence="1 2">GRR-S3-23</strain>
    </source>
</reference>
<evidence type="ECO:0000313" key="2">
    <source>
        <dbReference type="Proteomes" id="UP001232001"/>
    </source>
</evidence>
<keyword evidence="2" id="KW-1185">Reference proteome</keyword>
<gene>
    <name evidence="1" type="ORF">P8625_12085</name>
</gene>
<dbReference type="EMBL" id="CP122539">
    <property type="protein sequence ID" value="WGH74817.1"/>
    <property type="molecule type" value="Genomic_DNA"/>
</dbReference>
<name>A0ABY8L019_9FLAO</name>
<accession>A0ABY8L019</accession>
<dbReference type="RefSeq" id="WP_279650711.1">
    <property type="nucleotide sequence ID" value="NZ_CP122539.1"/>
</dbReference>
<sequence length="163" mass="19011">MIAINLISPEKYLNKSIESLEKFKLIKVEGTISSHDKTYSSNYFDKSTLLFCTKEFKSLRVSADNNDSIKSIFFSTTTKIGVESYEKLVEEYGLPSQMIKMEELKEVRNFSNDAYTSMAYESSTLNCHFEDNPLIITWDKQNFLLEIHMDYQKDISFISFRVK</sequence>
<proteinExistence type="predicted"/>
<protein>
    <submittedName>
        <fullName evidence="1">Uncharacterized protein</fullName>
    </submittedName>
</protein>
<organism evidence="1 2">
    <name type="scientific">Tenacibaculum tangerinum</name>
    <dbReference type="NCBI Taxonomy" id="3038772"/>
    <lineage>
        <taxon>Bacteria</taxon>
        <taxon>Pseudomonadati</taxon>
        <taxon>Bacteroidota</taxon>
        <taxon>Flavobacteriia</taxon>
        <taxon>Flavobacteriales</taxon>
        <taxon>Flavobacteriaceae</taxon>
        <taxon>Tenacibaculum</taxon>
    </lineage>
</organism>
<dbReference type="Proteomes" id="UP001232001">
    <property type="component" value="Chromosome"/>
</dbReference>
<evidence type="ECO:0000313" key="1">
    <source>
        <dbReference type="EMBL" id="WGH74817.1"/>
    </source>
</evidence>